<name>A0A1T4ZSN0_9BACT</name>
<evidence type="ECO:0000313" key="4">
    <source>
        <dbReference type="Proteomes" id="UP000190852"/>
    </source>
</evidence>
<sequence length="133" mass="15392">MKKIALSAIALLLLSACGQELNTPLEGKWQMQQVESDGQVTTVDTIYFNFQNTLFMYQIYSPKSDSFRSEYGFNNMPDNNSIVIELTDNPVPVASFLPYTDWTEATRHYSVEKVDRKQLILKADNKKYTFRKF</sequence>
<organism evidence="3 4">
    <name type="scientific">Parabacteroides chartae</name>
    <dbReference type="NCBI Taxonomy" id="1037355"/>
    <lineage>
        <taxon>Bacteria</taxon>
        <taxon>Pseudomonadati</taxon>
        <taxon>Bacteroidota</taxon>
        <taxon>Bacteroidia</taxon>
        <taxon>Bacteroidales</taxon>
        <taxon>Tannerellaceae</taxon>
        <taxon>Parabacteroides</taxon>
    </lineage>
</organism>
<feature type="chain" id="PRO_5010584031" evidence="1">
    <location>
        <begin position="19"/>
        <end position="133"/>
    </location>
</feature>
<dbReference type="AlphaFoldDB" id="A0A1T4ZSN0"/>
<dbReference type="Proteomes" id="UP000190852">
    <property type="component" value="Unassembled WGS sequence"/>
</dbReference>
<proteinExistence type="predicted"/>
<dbReference type="Pfam" id="PF16585">
    <property type="entry name" value="Lipocalin_8"/>
    <property type="match status" value="1"/>
</dbReference>
<dbReference type="InterPro" id="IPR024311">
    <property type="entry name" value="Lipocalin-like"/>
</dbReference>
<reference evidence="4" key="1">
    <citation type="submission" date="2017-02" db="EMBL/GenBank/DDBJ databases">
        <authorList>
            <person name="Varghese N."/>
            <person name="Submissions S."/>
        </authorList>
    </citation>
    <scope>NUCLEOTIDE SEQUENCE [LARGE SCALE GENOMIC DNA]</scope>
    <source>
        <strain evidence="4">DSM 24967</strain>
    </source>
</reference>
<dbReference type="EMBL" id="FUYQ01000001">
    <property type="protein sequence ID" value="SKB25597.1"/>
    <property type="molecule type" value="Genomic_DNA"/>
</dbReference>
<feature type="signal peptide" evidence="1">
    <location>
        <begin position="1"/>
        <end position="18"/>
    </location>
</feature>
<keyword evidence="4" id="KW-1185">Reference proteome</keyword>
<evidence type="ECO:0000259" key="2">
    <source>
        <dbReference type="Pfam" id="PF16585"/>
    </source>
</evidence>
<keyword evidence="1" id="KW-0732">Signal</keyword>
<gene>
    <name evidence="3" type="ORF">SAMN05660349_00058</name>
</gene>
<dbReference type="PROSITE" id="PS51257">
    <property type="entry name" value="PROKAR_LIPOPROTEIN"/>
    <property type="match status" value="1"/>
</dbReference>
<protein>
    <submittedName>
        <fullName evidence="3">Lipocalin-like domain-containing protein</fullName>
    </submittedName>
</protein>
<evidence type="ECO:0000256" key="1">
    <source>
        <dbReference type="SAM" id="SignalP"/>
    </source>
</evidence>
<dbReference type="RefSeq" id="WP_079681844.1">
    <property type="nucleotide sequence ID" value="NZ_FUYQ01000001.1"/>
</dbReference>
<feature type="domain" description="Lipocalin-like" evidence="2">
    <location>
        <begin position="13"/>
        <end position="133"/>
    </location>
</feature>
<accession>A0A1T4ZSN0</accession>
<dbReference type="Gene3D" id="2.40.128.280">
    <property type="match status" value="1"/>
</dbReference>
<evidence type="ECO:0000313" key="3">
    <source>
        <dbReference type="EMBL" id="SKB25597.1"/>
    </source>
</evidence>